<evidence type="ECO:0000259" key="3">
    <source>
        <dbReference type="Pfam" id="PF22666"/>
    </source>
</evidence>
<feature type="chain" id="PRO_5011637719" description="Beta-mannosidase-like galactose-binding domain-containing protein" evidence="2">
    <location>
        <begin position="21"/>
        <end position="840"/>
    </location>
</feature>
<feature type="domain" description="Beta-mannosidase-like galactose-binding" evidence="3">
    <location>
        <begin position="721"/>
        <end position="805"/>
    </location>
</feature>
<keyword evidence="2" id="KW-0732">Signal</keyword>
<dbReference type="EMBL" id="FNAN01000006">
    <property type="protein sequence ID" value="SDE73348.1"/>
    <property type="molecule type" value="Genomic_DNA"/>
</dbReference>
<dbReference type="STRING" id="659014.SAMN04487996_106336"/>
<organism evidence="4 5">
    <name type="scientific">Dyadobacter soli</name>
    <dbReference type="NCBI Taxonomy" id="659014"/>
    <lineage>
        <taxon>Bacteria</taxon>
        <taxon>Pseudomonadati</taxon>
        <taxon>Bacteroidota</taxon>
        <taxon>Cytophagia</taxon>
        <taxon>Cytophagales</taxon>
        <taxon>Spirosomataceae</taxon>
        <taxon>Dyadobacter</taxon>
    </lineage>
</organism>
<keyword evidence="1" id="KW-0378">Hydrolase</keyword>
<dbReference type="PANTHER" id="PTHR36848:SF2">
    <property type="entry name" value="SECRETED PROTEIN"/>
    <property type="match status" value="1"/>
</dbReference>
<dbReference type="InterPro" id="IPR054593">
    <property type="entry name" value="Beta-mannosidase-like_N2"/>
</dbReference>
<dbReference type="GO" id="GO:0004553">
    <property type="term" value="F:hydrolase activity, hydrolyzing O-glycosyl compounds"/>
    <property type="evidence" value="ECO:0007669"/>
    <property type="project" value="UniProtKB-ARBA"/>
</dbReference>
<accession>A0A1G7FBL3</accession>
<dbReference type="InterPro" id="IPR008979">
    <property type="entry name" value="Galactose-bd-like_sf"/>
</dbReference>
<keyword evidence="5" id="KW-1185">Reference proteome</keyword>
<name>A0A1G7FBL3_9BACT</name>
<proteinExistence type="predicted"/>
<evidence type="ECO:0000256" key="2">
    <source>
        <dbReference type="SAM" id="SignalP"/>
    </source>
</evidence>
<dbReference type="PANTHER" id="PTHR36848">
    <property type="entry name" value="DNA-BINDING PROTEIN (PUTATIVE SECRETED PROTEIN)-RELATED"/>
    <property type="match status" value="1"/>
</dbReference>
<dbReference type="RefSeq" id="WP_090149715.1">
    <property type="nucleotide sequence ID" value="NZ_FNAN01000006.1"/>
</dbReference>
<evidence type="ECO:0000256" key="1">
    <source>
        <dbReference type="ARBA" id="ARBA00022801"/>
    </source>
</evidence>
<dbReference type="OrthoDB" id="9761519at2"/>
<dbReference type="Gene3D" id="2.60.120.260">
    <property type="entry name" value="Galactose-binding domain-like"/>
    <property type="match status" value="1"/>
</dbReference>
<sequence>MRRIFLILLLILAQFANSNAQSVSTSKPWTYWWWMGSAVTKADITAQLEYFSKSGLGGVHIIPIYGVKGYEKAAIPFLGTQWLEVMQHTVREGKRLGLGVDMTTGTGWPFGGPNVTQAMAAQGMTVADGKLSVKPTGQKVKRAAPGGEGFVLDPFNANGMAQYLSRFDSAFAKSADKPRAMYNDSYEAYGANWTEDFAQQFQWRRKYDLLAKLPLLNDSTGNPEATLVKIDYHQTLAELLLERYAKPWTDWSRAHGFVTRYQAHGSPGNLLDLYEAADIPETESFGTSRFNIPGLRVDPDYSIDQFGTPNPLAMKFASSAANLSGKKLVSSETGTWLANHFKVSLSQIKPQIDELFTAGINHIFYHGTTYSPEKEGFPGWLFYASTNFGKTSHFSEHFPLLNRYVDFCQRQLQNSKPDNDVLVYFPIHDLWATKAKSGGGVHLLEVHHVDRWLLDLPFGKLSEKLWKEGYAFDFVSDLQLKKLTADANGTLTSGNATYRTLLIPSATYLPEETLKELQRLANAGAKIVFDQKLPVTVTGNAHHEERQKTFGEVLTQLSNLRNVKVSTNLNADLATNGVVREQLAEKGLTFVRKNRGEGVPLYFVANLGNTFKEGWVRIGKGGQFFKSEPLRGVSMPEIRGNKGSEEIFLRLLPGESCFLTTSADGQDAAEVRNTGKHFDIKGKWELAFLNGKPNLPAPAQLTELTSWTSLPDSAAYFSGKARYRITFDLPGSAASCANAALDLGDVREVANVKLNGKDLGVAWHIPFVLPVGKALKSKDNVLEIEVTNLSANYMRLRDQQQPDWKKFYDINIVDITYKKFDATRWQPMPSGLLGPVKLVY</sequence>
<protein>
    <recommendedName>
        <fullName evidence="3">Beta-mannosidase-like galactose-binding domain-containing protein</fullName>
    </recommendedName>
</protein>
<evidence type="ECO:0000313" key="5">
    <source>
        <dbReference type="Proteomes" id="UP000198748"/>
    </source>
</evidence>
<gene>
    <name evidence="4" type="ORF">SAMN04487996_106336</name>
</gene>
<dbReference type="SUPFAM" id="SSF49785">
    <property type="entry name" value="Galactose-binding domain-like"/>
    <property type="match status" value="1"/>
</dbReference>
<dbReference type="Pfam" id="PF17132">
    <property type="entry name" value="Glyco_hydro_106"/>
    <property type="match status" value="2"/>
</dbReference>
<reference evidence="5" key="1">
    <citation type="submission" date="2016-10" db="EMBL/GenBank/DDBJ databases">
        <authorList>
            <person name="Varghese N."/>
            <person name="Submissions S."/>
        </authorList>
    </citation>
    <scope>NUCLEOTIDE SEQUENCE [LARGE SCALE GENOMIC DNA]</scope>
    <source>
        <strain evidence="5">DSM 25329</strain>
    </source>
</reference>
<dbReference type="InterPro" id="IPR053161">
    <property type="entry name" value="Ulvan_degrading_GH"/>
</dbReference>
<dbReference type="NCBIfam" id="NF045579">
    <property type="entry name" value="rhamnoside_JR"/>
    <property type="match status" value="1"/>
</dbReference>
<feature type="signal peptide" evidence="2">
    <location>
        <begin position="1"/>
        <end position="20"/>
    </location>
</feature>
<dbReference type="Pfam" id="PF22666">
    <property type="entry name" value="Glyco_hydro_2_N2"/>
    <property type="match status" value="1"/>
</dbReference>
<dbReference type="AlphaFoldDB" id="A0A1G7FBL3"/>
<evidence type="ECO:0000313" key="4">
    <source>
        <dbReference type="EMBL" id="SDE73348.1"/>
    </source>
</evidence>
<dbReference type="Proteomes" id="UP000198748">
    <property type="component" value="Unassembled WGS sequence"/>
</dbReference>